<feature type="compositionally biased region" description="Low complexity" evidence="1">
    <location>
        <begin position="81"/>
        <end position="98"/>
    </location>
</feature>
<protein>
    <submittedName>
        <fullName evidence="2">Uncharacterized protein</fullName>
    </submittedName>
</protein>
<dbReference type="EMBL" id="SRLO01000375">
    <property type="protein sequence ID" value="TNN58576.1"/>
    <property type="molecule type" value="Genomic_DNA"/>
</dbReference>
<feature type="region of interest" description="Disordered" evidence="1">
    <location>
        <begin position="1"/>
        <end position="102"/>
    </location>
</feature>
<sequence length="179" mass="19152">MGLAERGLRSPVKATEESPRLPATVRPRSARPGSHNKCKYRSSLSSRCPTRPNTTLPSPVPLIPNPTAAAEAPPGSALSGLTLPTSSSRVTSSGPGSTMYSPSELERSLSEAVATIGLHPSILYRDMWMPCLCCGPHYCCQSDAERKPDNFEYGFRTVSDAIARHVNSEPPAGFPSSIR</sequence>
<comment type="caution">
    <text evidence="2">The sequence shown here is derived from an EMBL/GenBank/DDBJ whole genome shotgun (WGS) entry which is preliminary data.</text>
</comment>
<accession>A0A4Z2GYH4</accession>
<evidence type="ECO:0000256" key="1">
    <source>
        <dbReference type="SAM" id="MobiDB-lite"/>
    </source>
</evidence>
<evidence type="ECO:0000313" key="2">
    <source>
        <dbReference type="EMBL" id="TNN58576.1"/>
    </source>
</evidence>
<dbReference type="Proteomes" id="UP000314294">
    <property type="component" value="Unassembled WGS sequence"/>
</dbReference>
<feature type="compositionally biased region" description="Polar residues" evidence="1">
    <location>
        <begin position="42"/>
        <end position="57"/>
    </location>
</feature>
<name>A0A4Z2GYH4_9TELE</name>
<reference evidence="2 3" key="1">
    <citation type="submission" date="2019-03" db="EMBL/GenBank/DDBJ databases">
        <title>First draft genome of Liparis tanakae, snailfish: a comprehensive survey of snailfish specific genes.</title>
        <authorList>
            <person name="Kim W."/>
            <person name="Song I."/>
            <person name="Jeong J.-H."/>
            <person name="Kim D."/>
            <person name="Kim S."/>
            <person name="Ryu S."/>
            <person name="Song J.Y."/>
            <person name="Lee S.K."/>
        </authorList>
    </citation>
    <scope>NUCLEOTIDE SEQUENCE [LARGE SCALE GENOMIC DNA]</scope>
    <source>
        <tissue evidence="2">Muscle</tissue>
    </source>
</reference>
<gene>
    <name evidence="2" type="ORF">EYF80_031196</name>
</gene>
<proteinExistence type="predicted"/>
<dbReference type="AlphaFoldDB" id="A0A4Z2GYH4"/>
<organism evidence="2 3">
    <name type="scientific">Liparis tanakae</name>
    <name type="common">Tanaka's snailfish</name>
    <dbReference type="NCBI Taxonomy" id="230148"/>
    <lineage>
        <taxon>Eukaryota</taxon>
        <taxon>Metazoa</taxon>
        <taxon>Chordata</taxon>
        <taxon>Craniata</taxon>
        <taxon>Vertebrata</taxon>
        <taxon>Euteleostomi</taxon>
        <taxon>Actinopterygii</taxon>
        <taxon>Neopterygii</taxon>
        <taxon>Teleostei</taxon>
        <taxon>Neoteleostei</taxon>
        <taxon>Acanthomorphata</taxon>
        <taxon>Eupercaria</taxon>
        <taxon>Perciformes</taxon>
        <taxon>Cottioidei</taxon>
        <taxon>Cottales</taxon>
        <taxon>Liparidae</taxon>
        <taxon>Liparis</taxon>
    </lineage>
</organism>
<keyword evidence="3" id="KW-1185">Reference proteome</keyword>
<evidence type="ECO:0000313" key="3">
    <source>
        <dbReference type="Proteomes" id="UP000314294"/>
    </source>
</evidence>